<dbReference type="InterPro" id="IPR011059">
    <property type="entry name" value="Metal-dep_hydrolase_composite"/>
</dbReference>
<evidence type="ECO:0000313" key="1">
    <source>
        <dbReference type="EMBL" id="WOJ95561.1"/>
    </source>
</evidence>
<organism evidence="1 2">
    <name type="scientific">Congregibacter brevis</name>
    <dbReference type="NCBI Taxonomy" id="3081201"/>
    <lineage>
        <taxon>Bacteria</taxon>
        <taxon>Pseudomonadati</taxon>
        <taxon>Pseudomonadota</taxon>
        <taxon>Gammaproteobacteria</taxon>
        <taxon>Cellvibrionales</taxon>
        <taxon>Halieaceae</taxon>
        <taxon>Congregibacter</taxon>
    </lineage>
</organism>
<dbReference type="SUPFAM" id="SSF51338">
    <property type="entry name" value="Composite domain of metallo-dependent hydrolases"/>
    <property type="match status" value="1"/>
</dbReference>
<reference evidence="1 2" key="1">
    <citation type="submission" date="2023-10" db="EMBL/GenBank/DDBJ databases">
        <title>Two novel species belonging to the OM43/NOR5 clade.</title>
        <authorList>
            <person name="Park M."/>
        </authorList>
    </citation>
    <scope>NUCLEOTIDE SEQUENCE [LARGE SCALE GENOMIC DNA]</scope>
    <source>
        <strain evidence="1 2">IMCC45268</strain>
    </source>
</reference>
<dbReference type="EMBL" id="CP136865">
    <property type="protein sequence ID" value="WOJ95561.1"/>
    <property type="molecule type" value="Genomic_DNA"/>
</dbReference>
<dbReference type="Proteomes" id="UP001626549">
    <property type="component" value="Chromosome"/>
</dbReference>
<accession>A0ABZ0I8B3</accession>
<sequence>MRSPRLEKSTAQVRSRAGSIAFKRKRSKTSQLIAALIVLVANLAYAAPDLLIRNVKLLDLTPDSPDRLVTLQFENGKLTLVTEDNIKADDLRQFDAAGGVVLGDLALNEEPDLIILSEDPRDNFAVLRDTQAHTLFAMERGEVTVNRLRLADGGESKTEKNSGWLAYTPPPFAVPIRYGDKKAFNHLEGKLGSAIFGGALAVDRTKWLAQDVGSKATVGDLDEFSGGEIRALRFGVAGTINFEKPWVYVIAGATNAFDKGFEIEDQDDVAFFDIRLDIPGPGDTTLSIGKQKEPISLERLTGMVFLPFQERSIAADALLPSRNTGAVWSGNGPSKRTTWAVGAFNDWLDSDVDFSDNANQFVGRVTWAPSLSGDEDNLLHLGVGYRYTDAKEGLRFRSEPEFNKAPNFVDTGRNLETGLYDADNAELWNFEASWRAGPFWLNSECFTVESKSPTYEDPSFNGYSMTASWSLSGEMREYDYRRGLFRSLPVAKSVYQGGWGAAEMAVRFSSVDLDDGLINGGTTDVASLGFNWWLTPTFQFGVNYRYIWNNLDGIDGTSSGIGTRLLLILE</sequence>
<dbReference type="Pfam" id="PF07396">
    <property type="entry name" value="Porin_O_P"/>
    <property type="match status" value="1"/>
</dbReference>
<dbReference type="SUPFAM" id="SSF56935">
    <property type="entry name" value="Porins"/>
    <property type="match status" value="1"/>
</dbReference>
<dbReference type="InterPro" id="IPR010870">
    <property type="entry name" value="Porin_O/P"/>
</dbReference>
<name>A0ABZ0I8B3_9GAMM</name>
<dbReference type="Gene3D" id="2.40.160.10">
    <property type="entry name" value="Porin"/>
    <property type="match status" value="1"/>
</dbReference>
<dbReference type="RefSeq" id="WP_407326259.1">
    <property type="nucleotide sequence ID" value="NZ_CP136865.1"/>
</dbReference>
<keyword evidence="2" id="KW-1185">Reference proteome</keyword>
<dbReference type="InterPro" id="IPR023614">
    <property type="entry name" value="Porin_dom_sf"/>
</dbReference>
<gene>
    <name evidence="1" type="ORF">R0137_09875</name>
</gene>
<proteinExistence type="predicted"/>
<evidence type="ECO:0000313" key="2">
    <source>
        <dbReference type="Proteomes" id="UP001626549"/>
    </source>
</evidence>
<dbReference type="Gene3D" id="2.30.40.10">
    <property type="entry name" value="Urease, subunit C, domain 1"/>
    <property type="match status" value="1"/>
</dbReference>
<protein>
    <submittedName>
        <fullName evidence="1">Porin</fullName>
    </submittedName>
</protein>